<dbReference type="SUPFAM" id="SSF49785">
    <property type="entry name" value="Galactose-binding domain-like"/>
    <property type="match status" value="2"/>
</dbReference>
<dbReference type="PANTHER" id="PTHR45713:SF6">
    <property type="entry name" value="F5_8 TYPE C DOMAIN-CONTAINING PROTEIN"/>
    <property type="match status" value="1"/>
</dbReference>
<keyword evidence="1" id="KW-0326">Glycosidase</keyword>
<dbReference type="OrthoDB" id="5476529at2"/>
<dbReference type="CDD" id="cd00063">
    <property type="entry name" value="FN3"/>
    <property type="match status" value="1"/>
</dbReference>
<reference evidence="6 7" key="2">
    <citation type="submission" date="2019-09" db="EMBL/GenBank/DDBJ databases">
        <authorList>
            <person name="Jin C."/>
        </authorList>
    </citation>
    <scope>NUCLEOTIDE SEQUENCE [LARGE SCALE GENOMIC DNA]</scope>
    <source>
        <strain evidence="6 7">AN110305</strain>
    </source>
</reference>
<sequence>MRRRRTTTGLIVATLVGLAVAAPPIVGLAPPASSAGSNPAPRDTADVPAAASPNLALGRPATASSHTQDYVPGNVTDGNQASYWESTNNVFPQWLQVDLGSSAGVNKLVLKLPTVNWGPRTETLSIQGSVDNTNFATILASAGYAFDGSANTVAINVTTTTARYLRLNFTANTGWPAAQLAELEVYGPSGGDTQPPTAPTNLAVTTPTSGQVALTWGASTDNVGVTSYAIYRNGSLDTTVDGTTLGHTEVQPDSATVQYYVVALDAAGNTSPPSNTVTRQGNGPPSTNLALGKPATGTANTYIYVPGNVTDGDLTTYFEGSTYPSQVTVRLGANADVSSVVVALNPDPVWGPRTQTIEVLGREQNASGVTSIAAPRSYSFDPASGNKVTIPVTARVADVELSITSNSGAPGGQVAELQVFGVPAPNPDLAVTGSSWSPTSPTETDPVTLSATVRNVGTADAAATDVNFYLGNTKVGTAPVDAIAAGASRTVSVQAVAQNAGSYQYTAKVDESKSLIELSYANNNYTNPAALVVAPVQSSDLVAAAVDWTPNNPSPGNTVAFSVALKNQGTIASAGGSHGITLTLVDSANNTVSTLTGSYGGVLAPGASAVVGLGSWTAANGRFTVRTVIAVDANELPVKQGNNTSSASLFVGQGANLPYGKYEAEAGALGGGAAIVGPNRTIGDLAGEASGRQAVTLNNTGSHVQWSSREPTNTIVVRFSIPDAPGGDGTTATLDLYVNDTLVQPLNLTSHYAWLYGAETGPGNSPSAGAPRHIYDEASFLLPASYPAGSVIKLQKDAANTSQYAIDFMELEQATPIANPNPASYLTPAGFGQQDVQNALDKVRMDTTGAYTGVYLPAGQYQTSSKFQVYGKAVRIVGAGPWFTQFSSPSGQSDTDDGFSVSATANGSTLRGFAFFGNYTSRIDGPGKVFDLTDVANLTIDDIWVEHTVCAIWGTHVSGLNVADLRIRDTFADGINFTNGSQNNTVDNSEARSTGDDSFAIFAAQDHNSADLTGNTFKNLTSLLPWRAASFAIYGGDGNTFENLYSADTLTYSGLTLSSLNFNYPFQGFGANPKTVVRNISLVRDGGHFWNGQVFGAIWVFSATQPFQGLRITDATITDPTYSGIMFQTDYVGGTAQNPVQDTIFTNTTITGARQSGDQFDAKSGYGIWANPLPEPNQGPAVGSVTFNGLTERDNHVDIQNTTTTFTITVN</sequence>
<keyword evidence="2" id="KW-0624">Polysaccharide degradation</keyword>
<feature type="compositionally biased region" description="Polar residues" evidence="3">
    <location>
        <begin position="270"/>
        <end position="289"/>
    </location>
</feature>
<evidence type="ECO:0000313" key="6">
    <source>
        <dbReference type="EMBL" id="KAA2266558.1"/>
    </source>
</evidence>
<dbReference type="InterPro" id="IPR013783">
    <property type="entry name" value="Ig-like_fold"/>
</dbReference>
<dbReference type="Gene3D" id="2.60.40.10">
    <property type="entry name" value="Immunoglobulins"/>
    <property type="match status" value="3"/>
</dbReference>
<keyword evidence="7" id="KW-1185">Reference proteome</keyword>
<dbReference type="SMART" id="SM00710">
    <property type="entry name" value="PbH1"/>
    <property type="match status" value="4"/>
</dbReference>
<evidence type="ECO:0000256" key="2">
    <source>
        <dbReference type="ARBA" id="ARBA00023326"/>
    </source>
</evidence>
<dbReference type="PROSITE" id="PS50022">
    <property type="entry name" value="FA58C_3"/>
    <property type="match status" value="1"/>
</dbReference>
<dbReference type="GO" id="GO:0016798">
    <property type="term" value="F:hydrolase activity, acting on glycosyl bonds"/>
    <property type="evidence" value="ECO:0007669"/>
    <property type="project" value="UniProtKB-KW"/>
</dbReference>
<feature type="region of interest" description="Disordered" evidence="3">
    <location>
        <begin position="270"/>
        <end position="293"/>
    </location>
</feature>
<feature type="chain" id="PRO_5022808697" evidence="4">
    <location>
        <begin position="22"/>
        <end position="1211"/>
    </location>
</feature>
<dbReference type="Pfam" id="PF22815">
    <property type="entry name" value="CatAgl_D1"/>
    <property type="match status" value="1"/>
</dbReference>
<dbReference type="InterPro" id="IPR000421">
    <property type="entry name" value="FA58C"/>
</dbReference>
<feature type="region of interest" description="Disordered" evidence="3">
    <location>
        <begin position="55"/>
        <end position="74"/>
    </location>
</feature>
<dbReference type="Pfam" id="PF00754">
    <property type="entry name" value="F5_F8_type_C"/>
    <property type="match status" value="1"/>
</dbReference>
<dbReference type="Pfam" id="PF22816">
    <property type="entry name" value="CatAgl_D2"/>
    <property type="match status" value="1"/>
</dbReference>
<dbReference type="PANTHER" id="PTHR45713">
    <property type="entry name" value="FTP DOMAIN-CONTAINING PROTEIN"/>
    <property type="match status" value="1"/>
</dbReference>
<dbReference type="GO" id="GO:0000272">
    <property type="term" value="P:polysaccharide catabolic process"/>
    <property type="evidence" value="ECO:0007669"/>
    <property type="project" value="UniProtKB-KW"/>
</dbReference>
<dbReference type="AlphaFoldDB" id="A0A5B2XRM3"/>
<evidence type="ECO:0000313" key="7">
    <source>
        <dbReference type="Proteomes" id="UP000323454"/>
    </source>
</evidence>
<dbReference type="InterPro" id="IPR051941">
    <property type="entry name" value="BG_Antigen-Binding_Lectin"/>
</dbReference>
<dbReference type="Gene3D" id="2.160.20.10">
    <property type="entry name" value="Single-stranded right-handed beta-helix, Pectin lyase-like"/>
    <property type="match status" value="1"/>
</dbReference>
<feature type="domain" description="F5/8 type C" evidence="5">
    <location>
        <begin position="44"/>
        <end position="188"/>
    </location>
</feature>
<dbReference type="EMBL" id="VUOB01000002">
    <property type="protein sequence ID" value="KAA2266558.1"/>
    <property type="molecule type" value="Genomic_DNA"/>
</dbReference>
<evidence type="ECO:0000256" key="4">
    <source>
        <dbReference type="SAM" id="SignalP"/>
    </source>
</evidence>
<dbReference type="InterPro" id="IPR033801">
    <property type="entry name" value="CBM6-CBM35-CBM36-like_1"/>
</dbReference>
<evidence type="ECO:0000256" key="1">
    <source>
        <dbReference type="ARBA" id="ARBA00023295"/>
    </source>
</evidence>
<feature type="signal peptide" evidence="4">
    <location>
        <begin position="1"/>
        <end position="21"/>
    </location>
</feature>
<dbReference type="InterPro" id="IPR011050">
    <property type="entry name" value="Pectin_lyase_fold/virulence"/>
</dbReference>
<dbReference type="InterPro" id="IPR055149">
    <property type="entry name" value="Agl_cat_D2"/>
</dbReference>
<proteinExistence type="predicted"/>
<name>A0A5B2XRM3_9PSEU</name>
<dbReference type="RefSeq" id="WP_149847665.1">
    <property type="nucleotide sequence ID" value="NZ_VUOB01000002.1"/>
</dbReference>
<dbReference type="SMART" id="SM00231">
    <property type="entry name" value="FA58C"/>
    <property type="match status" value="1"/>
</dbReference>
<evidence type="ECO:0000259" key="5">
    <source>
        <dbReference type="PROSITE" id="PS50022"/>
    </source>
</evidence>
<dbReference type="Pfam" id="PF07705">
    <property type="entry name" value="CARDB"/>
    <property type="match status" value="1"/>
</dbReference>
<comment type="caution">
    <text evidence="6">The sequence shown here is derived from an EMBL/GenBank/DDBJ whole genome shotgun (WGS) entry which is preliminary data.</text>
</comment>
<keyword evidence="4" id="KW-0732">Signal</keyword>
<gene>
    <name evidence="6" type="ORF">F0L68_02135</name>
</gene>
<organism evidence="6 7">
    <name type="scientific">Solihabitans fulvus</name>
    <dbReference type="NCBI Taxonomy" id="1892852"/>
    <lineage>
        <taxon>Bacteria</taxon>
        <taxon>Bacillati</taxon>
        <taxon>Actinomycetota</taxon>
        <taxon>Actinomycetes</taxon>
        <taxon>Pseudonocardiales</taxon>
        <taxon>Pseudonocardiaceae</taxon>
        <taxon>Solihabitans</taxon>
    </lineage>
</organism>
<dbReference type="InterPro" id="IPR036116">
    <property type="entry name" value="FN3_sf"/>
</dbReference>
<reference evidence="6 7" key="1">
    <citation type="submission" date="2019-09" db="EMBL/GenBank/DDBJ databases">
        <title>Goodfellowia gen. nov., a new genus of the Pseudonocardineae related to Actinoalloteichus, containing Goodfellowia coeruleoviolacea gen. nov., comb. nov. gen. nov., comb. nov.</title>
        <authorList>
            <person name="Labeda D."/>
        </authorList>
    </citation>
    <scope>NUCLEOTIDE SEQUENCE [LARGE SCALE GENOMIC DNA]</scope>
    <source>
        <strain evidence="6 7">AN110305</strain>
    </source>
</reference>
<dbReference type="InterPro" id="IPR011635">
    <property type="entry name" value="CARDB"/>
</dbReference>
<dbReference type="InterPro" id="IPR003961">
    <property type="entry name" value="FN3_dom"/>
</dbReference>
<dbReference type="InterPro" id="IPR008979">
    <property type="entry name" value="Galactose-bd-like_sf"/>
</dbReference>
<evidence type="ECO:0000256" key="3">
    <source>
        <dbReference type="SAM" id="MobiDB-lite"/>
    </source>
</evidence>
<dbReference type="SUPFAM" id="SSF51126">
    <property type="entry name" value="Pectin lyase-like"/>
    <property type="match status" value="1"/>
</dbReference>
<keyword evidence="2" id="KW-0119">Carbohydrate metabolism</keyword>
<dbReference type="SUPFAM" id="SSF49265">
    <property type="entry name" value="Fibronectin type III"/>
    <property type="match status" value="1"/>
</dbReference>
<dbReference type="CDD" id="cd14490">
    <property type="entry name" value="CBM6-CBM35-CBM36_like_1"/>
    <property type="match status" value="1"/>
</dbReference>
<dbReference type="InterPro" id="IPR012334">
    <property type="entry name" value="Pectin_lyas_fold"/>
</dbReference>
<protein>
    <submittedName>
        <fullName evidence="6">Glycosyl hydrolase</fullName>
    </submittedName>
</protein>
<dbReference type="Gene3D" id="2.60.120.260">
    <property type="entry name" value="Galactose-binding domain-like"/>
    <property type="match status" value="3"/>
</dbReference>
<accession>A0A5B2XRM3</accession>
<keyword evidence="6" id="KW-0378">Hydrolase</keyword>
<dbReference type="InterPro" id="IPR006626">
    <property type="entry name" value="PbH1"/>
</dbReference>
<dbReference type="Proteomes" id="UP000323454">
    <property type="component" value="Unassembled WGS sequence"/>
</dbReference>